<evidence type="ECO:0000313" key="3">
    <source>
        <dbReference type="Proteomes" id="UP000236370"/>
    </source>
</evidence>
<accession>A0A2J8Q910</accession>
<evidence type="ECO:0000313" key="2">
    <source>
        <dbReference type="EMBL" id="PNI92761.1"/>
    </source>
</evidence>
<organism evidence="2 3">
    <name type="scientific">Pan troglodytes</name>
    <name type="common">Chimpanzee</name>
    <dbReference type="NCBI Taxonomy" id="9598"/>
    <lineage>
        <taxon>Eukaryota</taxon>
        <taxon>Metazoa</taxon>
        <taxon>Chordata</taxon>
        <taxon>Craniata</taxon>
        <taxon>Vertebrata</taxon>
        <taxon>Euteleostomi</taxon>
        <taxon>Mammalia</taxon>
        <taxon>Eutheria</taxon>
        <taxon>Euarchontoglires</taxon>
        <taxon>Primates</taxon>
        <taxon>Haplorrhini</taxon>
        <taxon>Catarrhini</taxon>
        <taxon>Hominidae</taxon>
        <taxon>Pan</taxon>
    </lineage>
</organism>
<proteinExistence type="predicted"/>
<dbReference type="PANTHER" id="PTHR47004">
    <property type="entry name" value="F-BOX ONLY PROTEIN 24"/>
    <property type="match status" value="1"/>
</dbReference>
<dbReference type="Proteomes" id="UP000236370">
    <property type="component" value="Unassembled WGS sequence"/>
</dbReference>
<dbReference type="CDD" id="cd22098">
    <property type="entry name" value="F-box_FBXO24"/>
    <property type="match status" value="1"/>
</dbReference>
<dbReference type="SUPFAM" id="SSF81383">
    <property type="entry name" value="F-box domain"/>
    <property type="match status" value="1"/>
</dbReference>
<name>A0A2J8Q910_PANTR</name>
<dbReference type="InterPro" id="IPR001810">
    <property type="entry name" value="F-box_dom"/>
</dbReference>
<dbReference type="PANTHER" id="PTHR47004:SF1">
    <property type="entry name" value="F-BOX ONLY PROTEIN 24"/>
    <property type="match status" value="1"/>
</dbReference>
<dbReference type="Gene3D" id="1.20.1280.50">
    <property type="match status" value="1"/>
</dbReference>
<sequence length="130" mass="14484">MEGRCCRAGEISGEVSTGSPQKREEGVCQCRPECSQVKRSCPSCGSELGVEEKRGKGNPISIQLFPPELVEHIISFLPVRDLVALGQTCRYFHEVCDGEGVWRRICRRLSPRLQDQGSGVRPWKRAAILN</sequence>
<dbReference type="EMBL" id="NBAG03000065">
    <property type="protein sequence ID" value="PNI92761.1"/>
    <property type="molecule type" value="Genomic_DNA"/>
</dbReference>
<dbReference type="Pfam" id="PF12937">
    <property type="entry name" value="F-box-like"/>
    <property type="match status" value="1"/>
</dbReference>
<gene>
    <name evidence="2" type="ORF">CK820_G0040780</name>
</gene>
<dbReference type="PROSITE" id="PS50181">
    <property type="entry name" value="FBOX"/>
    <property type="match status" value="1"/>
</dbReference>
<evidence type="ECO:0000259" key="1">
    <source>
        <dbReference type="PROSITE" id="PS50181"/>
    </source>
</evidence>
<feature type="non-terminal residue" evidence="2">
    <location>
        <position position="130"/>
    </location>
</feature>
<feature type="domain" description="F-box" evidence="1">
    <location>
        <begin position="59"/>
        <end position="105"/>
    </location>
</feature>
<protein>
    <submittedName>
        <fullName evidence="2">FBXO24 isoform 9</fullName>
    </submittedName>
</protein>
<dbReference type="SMART" id="SM00256">
    <property type="entry name" value="FBOX"/>
    <property type="match status" value="1"/>
</dbReference>
<dbReference type="AlphaFoldDB" id="A0A2J8Q910"/>
<dbReference type="InterPro" id="IPR052866">
    <property type="entry name" value="F-box_protein_24"/>
</dbReference>
<dbReference type="InterPro" id="IPR036047">
    <property type="entry name" value="F-box-like_dom_sf"/>
</dbReference>
<comment type="caution">
    <text evidence="2">The sequence shown here is derived from an EMBL/GenBank/DDBJ whole genome shotgun (WGS) entry which is preliminary data.</text>
</comment>
<reference evidence="2 3" key="1">
    <citation type="submission" date="2017-12" db="EMBL/GenBank/DDBJ databases">
        <title>High-resolution comparative analysis of great ape genomes.</title>
        <authorList>
            <person name="Pollen A."/>
            <person name="Hastie A."/>
            <person name="Hormozdiari F."/>
            <person name="Dougherty M."/>
            <person name="Liu R."/>
            <person name="Chaisson M."/>
            <person name="Hoppe E."/>
            <person name="Hill C."/>
            <person name="Pang A."/>
            <person name="Hillier L."/>
            <person name="Baker C."/>
            <person name="Armstrong J."/>
            <person name="Shendure J."/>
            <person name="Paten B."/>
            <person name="Wilson R."/>
            <person name="Chao H."/>
            <person name="Schneider V."/>
            <person name="Ventura M."/>
            <person name="Kronenberg Z."/>
            <person name="Murali S."/>
            <person name="Gordon D."/>
            <person name="Cantsilieris S."/>
            <person name="Munson K."/>
            <person name="Nelson B."/>
            <person name="Raja A."/>
            <person name="Underwood J."/>
            <person name="Diekhans M."/>
            <person name="Fiddes I."/>
            <person name="Haussler D."/>
            <person name="Eichler E."/>
        </authorList>
    </citation>
    <scope>NUCLEOTIDE SEQUENCE [LARGE SCALE GENOMIC DNA]</scope>
    <source>
        <strain evidence="2">Yerkes chimp pedigree #C0471</strain>
    </source>
</reference>